<evidence type="ECO:0000313" key="5">
    <source>
        <dbReference type="Proteomes" id="UP000886741"/>
    </source>
</evidence>
<proteinExistence type="inferred from homology"/>
<dbReference type="EMBL" id="DVJJ01000012">
    <property type="protein sequence ID" value="HIS63830.1"/>
    <property type="molecule type" value="Genomic_DNA"/>
</dbReference>
<dbReference type="InterPro" id="IPR000836">
    <property type="entry name" value="PRTase_dom"/>
</dbReference>
<dbReference type="Proteomes" id="UP000886741">
    <property type="component" value="Unassembled WGS sequence"/>
</dbReference>
<protein>
    <submittedName>
        <fullName evidence="4">ComF family protein</fullName>
    </submittedName>
</protein>
<feature type="domain" description="Phosphoribosyltransferase" evidence="2">
    <location>
        <begin position="124"/>
        <end position="217"/>
    </location>
</feature>
<evidence type="ECO:0000259" key="3">
    <source>
        <dbReference type="Pfam" id="PF18912"/>
    </source>
</evidence>
<dbReference type="PANTHER" id="PTHR47505">
    <property type="entry name" value="DNA UTILIZATION PROTEIN YHGH"/>
    <property type="match status" value="1"/>
</dbReference>
<evidence type="ECO:0000259" key="2">
    <source>
        <dbReference type="Pfam" id="PF00156"/>
    </source>
</evidence>
<dbReference type="Pfam" id="PF18912">
    <property type="entry name" value="DZR_2"/>
    <property type="match status" value="1"/>
</dbReference>
<feature type="domain" description="Double zinc ribbon" evidence="3">
    <location>
        <begin position="9"/>
        <end position="42"/>
    </location>
</feature>
<sequence length="227" mass="25559">MKFHPVTLLLDLIYPPKCVLCRKLLTRQQHDFCDSCRKTLPVCDEKLHRTDVFDGVTAALWYQGAVRGSILRYKFSGRSHYSRCYGRLLAAACVRLPLEEVDAVTWIPVSRRRRWRRGYDQSKLLAAALAKALDKPLVSTLRKTKHNPPQSTLTTPEERRANVLGVYRAVGHGAAGKRLLLVDDVWTTGATATEAGRTLLLAGADTVWMAALARSREFKENEQVKPC</sequence>
<dbReference type="Pfam" id="PF00156">
    <property type="entry name" value="Pribosyltran"/>
    <property type="match status" value="1"/>
</dbReference>
<dbReference type="SUPFAM" id="SSF53271">
    <property type="entry name" value="PRTase-like"/>
    <property type="match status" value="1"/>
</dbReference>
<comment type="caution">
    <text evidence="4">The sequence shown here is derived from an EMBL/GenBank/DDBJ whole genome shotgun (WGS) entry which is preliminary data.</text>
</comment>
<dbReference type="CDD" id="cd06223">
    <property type="entry name" value="PRTases_typeI"/>
    <property type="match status" value="1"/>
</dbReference>
<organism evidence="4 5">
    <name type="scientific">Candidatus Avoscillospira avistercoris</name>
    <dbReference type="NCBI Taxonomy" id="2840707"/>
    <lineage>
        <taxon>Bacteria</taxon>
        <taxon>Bacillati</taxon>
        <taxon>Bacillota</taxon>
        <taxon>Clostridia</taxon>
        <taxon>Eubacteriales</taxon>
        <taxon>Oscillospiraceae</taxon>
        <taxon>Oscillospiraceae incertae sedis</taxon>
        <taxon>Candidatus Avoscillospira</taxon>
    </lineage>
</organism>
<dbReference type="PANTHER" id="PTHR47505:SF1">
    <property type="entry name" value="DNA UTILIZATION PROTEIN YHGH"/>
    <property type="match status" value="1"/>
</dbReference>
<dbReference type="InterPro" id="IPR044005">
    <property type="entry name" value="DZR_2"/>
</dbReference>
<dbReference type="Gene3D" id="3.40.50.2020">
    <property type="match status" value="1"/>
</dbReference>
<accession>A0A9D1F7H1</accession>
<dbReference type="InterPro" id="IPR029057">
    <property type="entry name" value="PRTase-like"/>
</dbReference>
<reference evidence="4" key="1">
    <citation type="submission" date="2020-10" db="EMBL/GenBank/DDBJ databases">
        <authorList>
            <person name="Gilroy R."/>
        </authorList>
    </citation>
    <scope>NUCLEOTIDE SEQUENCE</scope>
    <source>
        <strain evidence="4">ChiBcec16-1751</strain>
    </source>
</reference>
<name>A0A9D1F7H1_9FIRM</name>
<gene>
    <name evidence="4" type="ORF">IAA83_00480</name>
</gene>
<evidence type="ECO:0000313" key="4">
    <source>
        <dbReference type="EMBL" id="HIS63830.1"/>
    </source>
</evidence>
<reference evidence="4" key="2">
    <citation type="journal article" date="2021" name="PeerJ">
        <title>Extensive microbial diversity within the chicken gut microbiome revealed by metagenomics and culture.</title>
        <authorList>
            <person name="Gilroy R."/>
            <person name="Ravi A."/>
            <person name="Getino M."/>
            <person name="Pursley I."/>
            <person name="Horton D.L."/>
            <person name="Alikhan N.F."/>
            <person name="Baker D."/>
            <person name="Gharbi K."/>
            <person name="Hall N."/>
            <person name="Watson M."/>
            <person name="Adriaenssens E.M."/>
            <person name="Foster-Nyarko E."/>
            <person name="Jarju S."/>
            <person name="Secka A."/>
            <person name="Antonio M."/>
            <person name="Oren A."/>
            <person name="Chaudhuri R.R."/>
            <person name="La Ragione R."/>
            <person name="Hildebrand F."/>
            <person name="Pallen M.J."/>
        </authorList>
    </citation>
    <scope>NUCLEOTIDE SEQUENCE</scope>
    <source>
        <strain evidence="4">ChiBcec16-1751</strain>
    </source>
</reference>
<comment type="similarity">
    <text evidence="1">Belongs to the ComF/GntX family.</text>
</comment>
<evidence type="ECO:0000256" key="1">
    <source>
        <dbReference type="ARBA" id="ARBA00008007"/>
    </source>
</evidence>
<dbReference type="InterPro" id="IPR051910">
    <property type="entry name" value="ComF/GntX_DNA_util-trans"/>
</dbReference>
<dbReference type="AlphaFoldDB" id="A0A9D1F7H1"/>